<evidence type="ECO:0000256" key="9">
    <source>
        <dbReference type="SAM" id="Phobius"/>
    </source>
</evidence>
<dbReference type="PANTHER" id="PTHR24228:SF59">
    <property type="entry name" value="NEUROPEPTIDE RECEPTOR 15"/>
    <property type="match status" value="1"/>
</dbReference>
<dbReference type="InterPro" id="IPR017452">
    <property type="entry name" value="GPCR_Rhodpsn_7TM"/>
</dbReference>
<evidence type="ECO:0000256" key="4">
    <source>
        <dbReference type="ARBA" id="ARBA00022989"/>
    </source>
</evidence>
<keyword evidence="12" id="KW-1185">Reference proteome</keyword>
<dbReference type="EMBL" id="JARBDR010000342">
    <property type="protein sequence ID" value="KAJ8313774.1"/>
    <property type="molecule type" value="Genomic_DNA"/>
</dbReference>
<keyword evidence="2" id="KW-1003">Cell membrane</keyword>
<evidence type="ECO:0000313" key="11">
    <source>
        <dbReference type="EMBL" id="KAJ8313774.1"/>
    </source>
</evidence>
<feature type="transmembrane region" description="Helical" evidence="9">
    <location>
        <begin position="108"/>
        <end position="129"/>
    </location>
</feature>
<dbReference type="PROSITE" id="PS50262">
    <property type="entry name" value="G_PROTEIN_RECEP_F1_2"/>
    <property type="match status" value="1"/>
</dbReference>
<dbReference type="CDD" id="cd00637">
    <property type="entry name" value="7tm_classA_rhodopsin-like"/>
    <property type="match status" value="1"/>
</dbReference>
<name>A0ABQ9F8U4_TEGGR</name>
<sequence length="349" mass="41004">MEFRFEQMNESSNNETSVLSPLFHRKYFNIYITVFFALMLSVSMVFAIIGNVMTIIVIITKRELRSNTTNLFLLNLAFADLSVGILVIPFSFITLITERWIFPEWFCDFNFCINCVGIVTSIHTLMYIAIHKYICMSKIGYYFHTWKCVLMISAAWIWATIFAILTTKVFSEIVYKPKTMQCGPRYPKGSIKSVTLLVSFQTFNFFIPLIIMAFTYTRIFQIIKKSTEFRRNNSVHHTMDVNVHDKDGEHNVLKTLFIVIVCYTLCFAPYLFYTFYTTIIQNKDDIPAFLNPLHFYFFKSILFETAYSFGCFNSACNPVIYAWRFPDFRRGYRDLICYKLVHVLSCGKY</sequence>
<keyword evidence="4 9" id="KW-1133">Transmembrane helix</keyword>
<dbReference type="PANTHER" id="PTHR24228">
    <property type="entry name" value="B2 BRADYKININ RECEPTOR/ANGIOTENSIN II RECEPTOR"/>
    <property type="match status" value="1"/>
</dbReference>
<protein>
    <recommendedName>
        <fullName evidence="10">G-protein coupled receptors family 1 profile domain-containing protein</fullName>
    </recommendedName>
</protein>
<feature type="transmembrane region" description="Helical" evidence="9">
    <location>
        <begin position="194"/>
        <end position="216"/>
    </location>
</feature>
<dbReference type="PRINTS" id="PR00237">
    <property type="entry name" value="GPCRRHODOPSN"/>
</dbReference>
<evidence type="ECO:0000259" key="10">
    <source>
        <dbReference type="PROSITE" id="PS50262"/>
    </source>
</evidence>
<feature type="transmembrane region" description="Helical" evidence="9">
    <location>
        <begin position="30"/>
        <end position="59"/>
    </location>
</feature>
<keyword evidence="5" id="KW-0297">G-protein coupled receptor</keyword>
<evidence type="ECO:0000256" key="7">
    <source>
        <dbReference type="ARBA" id="ARBA00023170"/>
    </source>
</evidence>
<accession>A0ABQ9F8U4</accession>
<reference evidence="11 12" key="1">
    <citation type="submission" date="2022-12" db="EMBL/GenBank/DDBJ databases">
        <title>Chromosome-level genome of Tegillarca granosa.</title>
        <authorList>
            <person name="Kim J."/>
        </authorList>
    </citation>
    <scope>NUCLEOTIDE SEQUENCE [LARGE SCALE GENOMIC DNA]</scope>
    <source>
        <strain evidence="11">Teg-2019</strain>
        <tissue evidence="11">Adductor muscle</tissue>
    </source>
</reference>
<dbReference type="InterPro" id="IPR000276">
    <property type="entry name" value="GPCR_Rhodpsn"/>
</dbReference>
<evidence type="ECO:0000256" key="2">
    <source>
        <dbReference type="ARBA" id="ARBA00022475"/>
    </source>
</evidence>
<proteinExistence type="predicted"/>
<evidence type="ECO:0000256" key="1">
    <source>
        <dbReference type="ARBA" id="ARBA00004651"/>
    </source>
</evidence>
<feature type="transmembrane region" description="Helical" evidence="9">
    <location>
        <begin position="296"/>
        <end position="323"/>
    </location>
</feature>
<feature type="transmembrane region" description="Helical" evidence="9">
    <location>
        <begin position="256"/>
        <end position="276"/>
    </location>
</feature>
<feature type="domain" description="G-protein coupled receptors family 1 profile" evidence="10">
    <location>
        <begin position="50"/>
        <end position="321"/>
    </location>
</feature>
<dbReference type="SUPFAM" id="SSF81321">
    <property type="entry name" value="Family A G protein-coupled receptor-like"/>
    <property type="match status" value="1"/>
</dbReference>
<evidence type="ECO:0000256" key="5">
    <source>
        <dbReference type="ARBA" id="ARBA00023040"/>
    </source>
</evidence>
<dbReference type="Pfam" id="PF00001">
    <property type="entry name" value="7tm_1"/>
    <property type="match status" value="1"/>
</dbReference>
<comment type="caution">
    <text evidence="11">The sequence shown here is derived from an EMBL/GenBank/DDBJ whole genome shotgun (WGS) entry which is preliminary data.</text>
</comment>
<keyword evidence="7" id="KW-0675">Receptor</keyword>
<gene>
    <name evidence="11" type="ORF">KUTeg_008335</name>
</gene>
<dbReference type="Proteomes" id="UP001217089">
    <property type="component" value="Unassembled WGS sequence"/>
</dbReference>
<comment type="subcellular location">
    <subcellularLocation>
        <location evidence="1">Cell membrane</location>
        <topology evidence="1">Multi-pass membrane protein</topology>
    </subcellularLocation>
</comment>
<evidence type="ECO:0000256" key="3">
    <source>
        <dbReference type="ARBA" id="ARBA00022692"/>
    </source>
</evidence>
<evidence type="ECO:0000256" key="8">
    <source>
        <dbReference type="ARBA" id="ARBA00023224"/>
    </source>
</evidence>
<dbReference type="Gene3D" id="1.20.1070.10">
    <property type="entry name" value="Rhodopsin 7-helix transmembrane proteins"/>
    <property type="match status" value="1"/>
</dbReference>
<organism evidence="11 12">
    <name type="scientific">Tegillarca granosa</name>
    <name type="common">Malaysian cockle</name>
    <name type="synonym">Anadara granosa</name>
    <dbReference type="NCBI Taxonomy" id="220873"/>
    <lineage>
        <taxon>Eukaryota</taxon>
        <taxon>Metazoa</taxon>
        <taxon>Spiralia</taxon>
        <taxon>Lophotrochozoa</taxon>
        <taxon>Mollusca</taxon>
        <taxon>Bivalvia</taxon>
        <taxon>Autobranchia</taxon>
        <taxon>Pteriomorphia</taxon>
        <taxon>Arcoida</taxon>
        <taxon>Arcoidea</taxon>
        <taxon>Arcidae</taxon>
        <taxon>Tegillarca</taxon>
    </lineage>
</organism>
<evidence type="ECO:0000313" key="12">
    <source>
        <dbReference type="Proteomes" id="UP001217089"/>
    </source>
</evidence>
<evidence type="ECO:0000256" key="6">
    <source>
        <dbReference type="ARBA" id="ARBA00023136"/>
    </source>
</evidence>
<keyword evidence="3 9" id="KW-0812">Transmembrane</keyword>
<feature type="transmembrane region" description="Helical" evidence="9">
    <location>
        <begin position="71"/>
        <end position="96"/>
    </location>
</feature>
<keyword evidence="8" id="KW-0807">Transducer</keyword>
<keyword evidence="6 9" id="KW-0472">Membrane</keyword>
<feature type="transmembrane region" description="Helical" evidence="9">
    <location>
        <begin position="141"/>
        <end position="165"/>
    </location>
</feature>